<comment type="caution">
    <text evidence="1">The sequence shown here is derived from an EMBL/GenBank/DDBJ whole genome shotgun (WGS) entry which is preliminary data.</text>
</comment>
<name>A0A1F5FTP9_9BACT</name>
<dbReference type="EMBL" id="MFAQ01000032">
    <property type="protein sequence ID" value="OGD82996.1"/>
    <property type="molecule type" value="Genomic_DNA"/>
</dbReference>
<proteinExistence type="predicted"/>
<organism evidence="1 2">
    <name type="scientific">Candidatus Collierbacteria bacterium RIFOXYD1_FULL_40_9</name>
    <dbReference type="NCBI Taxonomy" id="1817731"/>
    <lineage>
        <taxon>Bacteria</taxon>
        <taxon>Candidatus Collieribacteriota</taxon>
    </lineage>
</organism>
<reference evidence="1 2" key="1">
    <citation type="journal article" date="2016" name="Nat. Commun.">
        <title>Thousands of microbial genomes shed light on interconnected biogeochemical processes in an aquifer system.</title>
        <authorList>
            <person name="Anantharaman K."/>
            <person name="Brown C.T."/>
            <person name="Hug L.A."/>
            <person name="Sharon I."/>
            <person name="Castelle C.J."/>
            <person name="Probst A.J."/>
            <person name="Thomas B.C."/>
            <person name="Singh A."/>
            <person name="Wilkins M.J."/>
            <person name="Karaoz U."/>
            <person name="Brodie E.L."/>
            <person name="Williams K.H."/>
            <person name="Hubbard S.S."/>
            <person name="Banfield J.F."/>
        </authorList>
    </citation>
    <scope>NUCLEOTIDE SEQUENCE [LARGE SCALE GENOMIC DNA]</scope>
</reference>
<gene>
    <name evidence="1" type="ORF">A2572_02175</name>
</gene>
<dbReference type="Proteomes" id="UP000179237">
    <property type="component" value="Unassembled WGS sequence"/>
</dbReference>
<accession>A0A1F5FTP9</accession>
<evidence type="ECO:0000313" key="1">
    <source>
        <dbReference type="EMBL" id="OGD82996.1"/>
    </source>
</evidence>
<dbReference type="AlphaFoldDB" id="A0A1F5FTP9"/>
<evidence type="ECO:0000313" key="2">
    <source>
        <dbReference type="Proteomes" id="UP000179237"/>
    </source>
</evidence>
<protein>
    <submittedName>
        <fullName evidence="1">Uncharacterized protein</fullName>
    </submittedName>
</protein>
<sequence length="247" mass="28237">MAIASENLGSEFDFASENKETLVTKGIKETSEPTKVVEISRSRNAEILGEGIYEGHVRSGVRVGIGRRILNFAEKIFDRYDHEYRSESIDKFLKRIISTHMQLKKIEIPVINTMRIINVPEDENRRLLVTDLTENGRKIVISATTIDVYDSFELSNLVEVNNQLSDIFQKLNLNSVRLGSYDVPFLIIDKETKEGKIILGDLGNVSFKNKENFSQDLLEELNLKGLQKFAEEINKRFLINGELEIKN</sequence>